<keyword evidence="1" id="KW-1133">Transmembrane helix</keyword>
<dbReference type="InterPro" id="IPR052372">
    <property type="entry name" value="YpjD/HemX"/>
</dbReference>
<feature type="domain" description="Cytochrome c assembly protein" evidence="2">
    <location>
        <begin position="45"/>
        <end position="266"/>
    </location>
</feature>
<evidence type="ECO:0000256" key="1">
    <source>
        <dbReference type="SAM" id="Phobius"/>
    </source>
</evidence>
<dbReference type="PANTHER" id="PTHR38034">
    <property type="entry name" value="INNER MEMBRANE PROTEIN YPJD"/>
    <property type="match status" value="1"/>
</dbReference>
<organism evidence="3 4">
    <name type="scientific">Thiorhodovibrio winogradskyi</name>
    <dbReference type="NCBI Taxonomy" id="77007"/>
    <lineage>
        <taxon>Bacteria</taxon>
        <taxon>Pseudomonadati</taxon>
        <taxon>Pseudomonadota</taxon>
        <taxon>Gammaproteobacteria</taxon>
        <taxon>Chromatiales</taxon>
        <taxon>Chromatiaceae</taxon>
        <taxon>Thiorhodovibrio</taxon>
    </lineage>
</organism>
<dbReference type="Pfam" id="PF01578">
    <property type="entry name" value="Cytochrom_C_asm"/>
    <property type="match status" value="1"/>
</dbReference>
<evidence type="ECO:0000313" key="4">
    <source>
        <dbReference type="Proteomes" id="UP001432180"/>
    </source>
</evidence>
<evidence type="ECO:0000313" key="3">
    <source>
        <dbReference type="EMBL" id="WPL17954.1"/>
    </source>
</evidence>
<feature type="transmembrane region" description="Helical" evidence="1">
    <location>
        <begin position="136"/>
        <end position="158"/>
    </location>
</feature>
<feature type="transmembrane region" description="Helical" evidence="1">
    <location>
        <begin position="67"/>
        <end position="85"/>
    </location>
</feature>
<proteinExistence type="predicted"/>
<feature type="transmembrane region" description="Helical" evidence="1">
    <location>
        <begin position="179"/>
        <end position="202"/>
    </location>
</feature>
<dbReference type="EMBL" id="CP121472">
    <property type="protein sequence ID" value="WPL17954.1"/>
    <property type="molecule type" value="Genomic_DNA"/>
</dbReference>
<dbReference type="InterPro" id="IPR002541">
    <property type="entry name" value="Cyt_c_assembly"/>
</dbReference>
<keyword evidence="1" id="KW-0812">Transmembrane</keyword>
<sequence length="273" mass="30134">MKQPVLAFISIGLYLAATALIAYRLFMRDRAVLPPRMLALGTAFAGFLLHTWLLYQTIFTGAGLNLAFFNALSLASWTVIGSLLVPSINKPVENLGIVLLPVAALTILLDAVFPHVGFMSDNASWMLKLHVLLSMLAYSLLTLASVQALLLAVQDHYLRKRQPNGFIRSLPPLMTMEALLFEMISVGFILLTLALLSGVAFLDNLFAQHLVHKTVLSVFAWMVFGGLLLGRKLWGWRGRKAITWTLSGFIILLLAYFGSKLVLELILHRTTGA</sequence>
<reference evidence="3 4" key="1">
    <citation type="journal article" date="2023" name="Microorganisms">
        <title>Thiorhodovibrio frisius and Trv. litoralis spp. nov., Two Novel Members from a Clade of Fastidious Purple Sulfur Bacteria That Exhibit Unique Red-Shifted Light-Harvesting Capabilities.</title>
        <authorList>
            <person name="Methner A."/>
            <person name="Kuzyk S.B."/>
            <person name="Petersen J."/>
            <person name="Bauer S."/>
            <person name="Brinkmann H."/>
            <person name="Sichau K."/>
            <person name="Wanner G."/>
            <person name="Wolf J."/>
            <person name="Neumann-Schaal M."/>
            <person name="Henke P."/>
            <person name="Tank M."/>
            <person name="Sproer C."/>
            <person name="Bunk B."/>
            <person name="Overmann J."/>
        </authorList>
    </citation>
    <scope>NUCLEOTIDE SEQUENCE [LARGE SCALE GENOMIC DNA]</scope>
    <source>
        <strain evidence="3 4">DSM 6702</strain>
    </source>
</reference>
<gene>
    <name evidence="3" type="primary">ypjD</name>
    <name evidence="3" type="ORF">Thiowin_02997</name>
</gene>
<accession>A0ABZ0SCB1</accession>
<feature type="transmembrane region" description="Helical" evidence="1">
    <location>
        <begin position="38"/>
        <end position="55"/>
    </location>
</feature>
<feature type="transmembrane region" description="Helical" evidence="1">
    <location>
        <begin position="241"/>
        <end position="259"/>
    </location>
</feature>
<keyword evidence="4" id="KW-1185">Reference proteome</keyword>
<feature type="transmembrane region" description="Helical" evidence="1">
    <location>
        <begin position="97"/>
        <end position="116"/>
    </location>
</feature>
<name>A0ABZ0SCB1_9GAMM</name>
<protein>
    <submittedName>
        <fullName evidence="3">Inner membrane protein YpjD</fullName>
    </submittedName>
</protein>
<dbReference type="PANTHER" id="PTHR38034:SF1">
    <property type="entry name" value="INNER MEMBRANE PROTEIN YPJD"/>
    <property type="match status" value="1"/>
</dbReference>
<evidence type="ECO:0000259" key="2">
    <source>
        <dbReference type="Pfam" id="PF01578"/>
    </source>
</evidence>
<dbReference type="Proteomes" id="UP001432180">
    <property type="component" value="Chromosome"/>
</dbReference>
<feature type="transmembrane region" description="Helical" evidence="1">
    <location>
        <begin position="6"/>
        <end position="26"/>
    </location>
</feature>
<dbReference type="RefSeq" id="WP_328983753.1">
    <property type="nucleotide sequence ID" value="NZ_CP121472.1"/>
</dbReference>
<feature type="transmembrane region" description="Helical" evidence="1">
    <location>
        <begin position="214"/>
        <end position="234"/>
    </location>
</feature>
<keyword evidence="1" id="KW-0472">Membrane</keyword>